<dbReference type="KEGG" id="fgr:FGSG_11778"/>
<evidence type="ECO:0000313" key="4">
    <source>
        <dbReference type="Proteomes" id="UP000070720"/>
    </source>
</evidence>
<evidence type="ECO:0000313" key="3">
    <source>
        <dbReference type="EnsemblFungi" id="CEF72480"/>
    </source>
</evidence>
<reference evidence="3 4" key="2">
    <citation type="journal article" date="2010" name="Nature">
        <title>Comparative genomics reveals mobile pathogenicity chromosomes in Fusarium.</title>
        <authorList>
            <person name="Ma L.J."/>
            <person name="van der Does H.C."/>
            <person name="Borkovich K.A."/>
            <person name="Coleman J.J."/>
            <person name="Daboussi M.J."/>
            <person name="Di Pietro A."/>
            <person name="Dufresne M."/>
            <person name="Freitag M."/>
            <person name="Grabherr M."/>
            <person name="Henrissat B."/>
            <person name="Houterman P.M."/>
            <person name="Kang S."/>
            <person name="Shim W.B."/>
            <person name="Woloshuk C."/>
            <person name="Xie X."/>
            <person name="Xu J.R."/>
            <person name="Antoniw J."/>
            <person name="Baker S.E."/>
            <person name="Bluhm B.H."/>
            <person name="Breakspear A."/>
            <person name="Brown D.W."/>
            <person name="Butchko R.A."/>
            <person name="Chapman S."/>
            <person name="Coulson R."/>
            <person name="Coutinho P.M."/>
            <person name="Danchin E.G."/>
            <person name="Diener A."/>
            <person name="Gale L.R."/>
            <person name="Gardiner D.M."/>
            <person name="Goff S."/>
            <person name="Hammond-Kosack K.E."/>
            <person name="Hilburn K."/>
            <person name="Hua-Van A."/>
            <person name="Jonkers W."/>
            <person name="Kazan K."/>
            <person name="Kodira C.D."/>
            <person name="Koehrsen M."/>
            <person name="Kumar L."/>
            <person name="Lee Y.H."/>
            <person name="Li L."/>
            <person name="Manners J.M."/>
            <person name="Miranda-Saavedra D."/>
            <person name="Mukherjee M."/>
            <person name="Park G."/>
            <person name="Park J."/>
            <person name="Park S.Y."/>
            <person name="Proctor R.H."/>
            <person name="Regev A."/>
            <person name="Ruiz-Roldan M.C."/>
            <person name="Sain D."/>
            <person name="Sakthikumar S."/>
            <person name="Sykes S."/>
            <person name="Schwartz D.C."/>
            <person name="Turgeon B.G."/>
            <person name="Wapinski I."/>
            <person name="Yoder O."/>
            <person name="Young S."/>
            <person name="Zeng Q."/>
            <person name="Zhou S."/>
            <person name="Galagan J."/>
            <person name="Cuomo C.A."/>
            <person name="Kistler H.C."/>
            <person name="Rep M."/>
        </authorList>
    </citation>
    <scope>GENOME REANNOTATION</scope>
    <source>
        <strain evidence="4">ATCC MYA-4620 / CBS 123657 / FGSC 9075 / NRRL 31084 / PH-1</strain>
        <strain evidence="3">PH-1 / ATCC MYA-4620 / FGSC 9075 / NRRL 31084</strain>
    </source>
</reference>
<dbReference type="EMBL" id="HG970332">
    <property type="protein sequence ID" value="CEF72480.1"/>
    <property type="molecule type" value="Genomic_DNA"/>
</dbReference>
<dbReference type="HOGENOM" id="CLU_3191426_0_0_1"/>
<reference evidence="3" key="4">
    <citation type="submission" date="2017-01" db="UniProtKB">
        <authorList>
            <consortium name="EnsemblFungi"/>
        </authorList>
    </citation>
    <scope>IDENTIFICATION</scope>
    <source>
        <strain evidence="3">PH-1 / ATCC MYA-4620 / FGSC 9075 / NRRL 31084</strain>
    </source>
</reference>
<dbReference type="AlphaFoldDB" id="I1S4L0"/>
<sequence>MAARARDTKAKRVAAHSSPPTNDVERTDYVNFGYYEVHWQADEKVR</sequence>
<organism evidence="2 4">
    <name type="scientific">Gibberella zeae (strain ATCC MYA-4620 / CBS 123657 / FGSC 9075 / NRRL 31084 / PH-1)</name>
    <name type="common">Wheat head blight fungus</name>
    <name type="synonym">Fusarium graminearum</name>
    <dbReference type="NCBI Taxonomy" id="229533"/>
    <lineage>
        <taxon>Eukaryota</taxon>
        <taxon>Fungi</taxon>
        <taxon>Dikarya</taxon>
        <taxon>Ascomycota</taxon>
        <taxon>Pezizomycotina</taxon>
        <taxon>Sordariomycetes</taxon>
        <taxon>Hypocreomycetidae</taxon>
        <taxon>Hypocreales</taxon>
        <taxon>Nectriaceae</taxon>
        <taxon>Fusarium</taxon>
    </lineage>
</organism>
<dbReference type="EnsemblFungi" id="CEF72480">
    <property type="protein sequence ID" value="CEF72480"/>
    <property type="gene ID" value="FGRRES_11778"/>
</dbReference>
<accession>A0A098D208</accession>
<dbReference type="InParanoid" id="I1S4L0"/>
<dbReference type="VEuPathDB" id="FungiDB:FGRAMPH1_01G01359"/>
<evidence type="ECO:0000313" key="2">
    <source>
        <dbReference type="EMBL" id="CEF72480.1"/>
    </source>
</evidence>
<feature type="compositionally biased region" description="Basic and acidic residues" evidence="1">
    <location>
        <begin position="1"/>
        <end position="10"/>
    </location>
</feature>
<evidence type="ECO:0000256" key="1">
    <source>
        <dbReference type="SAM" id="MobiDB-lite"/>
    </source>
</evidence>
<keyword evidence="4" id="KW-1185">Reference proteome</keyword>
<feature type="region of interest" description="Disordered" evidence="1">
    <location>
        <begin position="1"/>
        <end position="23"/>
    </location>
</feature>
<name>I1S4L0_GIBZE</name>
<reference evidence="3 4" key="1">
    <citation type="journal article" date="2007" name="Science">
        <title>The Fusarium graminearum genome reveals a link between localized polymorphism and pathogen specialization.</title>
        <authorList>
            <person name="Cuomo C.A."/>
            <person name="Gueldener U."/>
            <person name="Xu J.-R."/>
            <person name="Trail F."/>
            <person name="Turgeon B.G."/>
            <person name="Di Pietro A."/>
            <person name="Walton J.D."/>
            <person name="Ma L.-J."/>
            <person name="Baker S.E."/>
            <person name="Rep M."/>
            <person name="Adam G."/>
            <person name="Antoniw J."/>
            <person name="Baldwin T."/>
            <person name="Calvo S.E."/>
            <person name="Chang Y.-L."/>
            <person name="DeCaprio D."/>
            <person name="Gale L.R."/>
            <person name="Gnerre S."/>
            <person name="Goswami R.S."/>
            <person name="Hammond-Kosack K."/>
            <person name="Harris L.J."/>
            <person name="Hilburn K."/>
            <person name="Kennell J.C."/>
            <person name="Kroken S."/>
            <person name="Magnuson J.K."/>
            <person name="Mannhaupt G."/>
            <person name="Mauceli E.W."/>
            <person name="Mewes H.-W."/>
            <person name="Mitterbauer R."/>
            <person name="Muehlbauer G."/>
            <person name="Muensterkoetter M."/>
            <person name="Nelson D."/>
            <person name="O'Donnell K."/>
            <person name="Ouellet T."/>
            <person name="Qi W."/>
            <person name="Quesneville H."/>
            <person name="Roncero M.I.G."/>
            <person name="Seong K.-Y."/>
            <person name="Tetko I.V."/>
            <person name="Urban M."/>
            <person name="Waalwijk C."/>
            <person name="Ward T.J."/>
            <person name="Yao J."/>
            <person name="Birren B.W."/>
            <person name="Kistler H.C."/>
        </authorList>
    </citation>
    <scope>NUCLEOTIDE SEQUENCE [LARGE SCALE GENOMIC DNA]</scope>
    <source>
        <strain evidence="4">ATCC MYA-4620 / CBS 123657 / FGSC 9075 / NRRL 31084 / PH-1</strain>
        <strain evidence="3">PH-1 / ATCC MYA-4620 / FGSC 9075 / NRRL 31084</strain>
    </source>
</reference>
<dbReference type="RefSeq" id="XP_011316210.1">
    <property type="nucleotide sequence ID" value="XM_011317908.1"/>
</dbReference>
<accession>I1S4L0</accession>
<dbReference type="Proteomes" id="UP000070720">
    <property type="component" value="Chromosome 1"/>
</dbReference>
<proteinExistence type="predicted"/>
<gene>
    <name evidence="2" type="ORF">FGRAMPH1_01T01359</name>
</gene>
<reference evidence="2 4" key="3">
    <citation type="journal article" date="2015" name="BMC Genomics">
        <title>The completed genome sequence of the pathogenic ascomycete fungus Fusarium graminearum.</title>
        <authorList>
            <person name="King R."/>
            <person name="Urban M."/>
            <person name="Hammond-Kosack M.C."/>
            <person name="Hassani-Pak K."/>
            <person name="Hammond-Kosack K.E."/>
        </authorList>
    </citation>
    <scope>NUCLEOTIDE SEQUENCE [LARGE SCALE GENOMIC DNA]</scope>
    <source>
        <strain evidence="4">ATCC MYA-4620 / CBS 123657 / FGSC 9075 / NRRL 31084 / PH-1</strain>
        <strain evidence="2">PH-1</strain>
    </source>
</reference>
<protein>
    <submittedName>
        <fullName evidence="2">Chromosome 1, complete genome</fullName>
    </submittedName>
</protein>